<accession>A0A2T6B714</accession>
<dbReference type="EMBL" id="QBKP01000003">
    <property type="protein sequence ID" value="PTX51844.1"/>
    <property type="molecule type" value="Genomic_DNA"/>
</dbReference>
<evidence type="ECO:0000313" key="1">
    <source>
        <dbReference type="EMBL" id="PTX51844.1"/>
    </source>
</evidence>
<organism evidence="1 2">
    <name type="scientific">Gemmobacter caeni</name>
    <dbReference type="NCBI Taxonomy" id="589035"/>
    <lineage>
        <taxon>Bacteria</taxon>
        <taxon>Pseudomonadati</taxon>
        <taxon>Pseudomonadota</taxon>
        <taxon>Alphaproteobacteria</taxon>
        <taxon>Rhodobacterales</taxon>
        <taxon>Paracoccaceae</taxon>
        <taxon>Gemmobacter</taxon>
    </lineage>
</organism>
<gene>
    <name evidence="1" type="ORF">C8N34_103350</name>
</gene>
<dbReference type="RefSeq" id="WP_108128294.1">
    <property type="nucleotide sequence ID" value="NZ_QBKP01000003.1"/>
</dbReference>
<protein>
    <recommendedName>
        <fullName evidence="3">N-(5'-phosphoribosyl)anthranilate isomerase</fullName>
    </recommendedName>
</protein>
<dbReference type="Proteomes" id="UP000244224">
    <property type="component" value="Unassembled WGS sequence"/>
</dbReference>
<sequence length="76" mass="8779">MIPTRIAPDADRWIVQLFSARAVAEGGIIRRSAADVDRLIGRDRLLHEVRRRGYRLVENAGQFVIFCNRDPIRLLH</sequence>
<comment type="caution">
    <text evidence="1">The sequence shown here is derived from an EMBL/GenBank/DDBJ whole genome shotgun (WGS) entry which is preliminary data.</text>
</comment>
<reference evidence="1 2" key="1">
    <citation type="submission" date="2018-04" db="EMBL/GenBank/DDBJ databases">
        <title>Genomic Encyclopedia of Archaeal and Bacterial Type Strains, Phase II (KMG-II): from individual species to whole genera.</title>
        <authorList>
            <person name="Goeker M."/>
        </authorList>
    </citation>
    <scope>NUCLEOTIDE SEQUENCE [LARGE SCALE GENOMIC DNA]</scope>
    <source>
        <strain evidence="1 2">DSM 21823</strain>
    </source>
</reference>
<keyword evidence="2" id="KW-1185">Reference proteome</keyword>
<name>A0A2T6B714_9RHOB</name>
<dbReference type="OrthoDB" id="7867818at2"/>
<evidence type="ECO:0008006" key="3">
    <source>
        <dbReference type="Google" id="ProtNLM"/>
    </source>
</evidence>
<proteinExistence type="predicted"/>
<evidence type="ECO:0000313" key="2">
    <source>
        <dbReference type="Proteomes" id="UP000244224"/>
    </source>
</evidence>
<dbReference type="AlphaFoldDB" id="A0A2T6B714"/>